<name>A0A6P1NWP2_9BACT</name>
<organism evidence="1 2">
    <name type="scientific">Nibribacter ruber</name>
    <dbReference type="NCBI Taxonomy" id="2698458"/>
    <lineage>
        <taxon>Bacteria</taxon>
        <taxon>Pseudomonadati</taxon>
        <taxon>Bacteroidota</taxon>
        <taxon>Cytophagia</taxon>
        <taxon>Cytophagales</taxon>
        <taxon>Hymenobacteraceae</taxon>
        <taxon>Nibribacter</taxon>
    </lineage>
</organism>
<dbReference type="Proteomes" id="UP000464214">
    <property type="component" value="Chromosome"/>
</dbReference>
<accession>A0A6P1NWP2</accession>
<sequence>MLYWGKGNEESTALVQKKAAGATRVNDAEAGFLSIEDFKKAALTRLAALKATYLQKLQARPEGESKP</sequence>
<dbReference type="KEGG" id="nib:GU926_08415"/>
<gene>
    <name evidence="1" type="ORF">GU926_08415</name>
</gene>
<dbReference type="AlphaFoldDB" id="A0A6P1NWP2"/>
<evidence type="ECO:0000313" key="2">
    <source>
        <dbReference type="Proteomes" id="UP000464214"/>
    </source>
</evidence>
<dbReference type="RefSeq" id="WP_160690881.1">
    <property type="nucleotide sequence ID" value="NZ_CP047897.1"/>
</dbReference>
<dbReference type="EMBL" id="CP047897">
    <property type="protein sequence ID" value="QHL87460.1"/>
    <property type="molecule type" value="Genomic_DNA"/>
</dbReference>
<proteinExistence type="predicted"/>
<evidence type="ECO:0000313" key="1">
    <source>
        <dbReference type="EMBL" id="QHL87460.1"/>
    </source>
</evidence>
<keyword evidence="2" id="KW-1185">Reference proteome</keyword>
<protein>
    <submittedName>
        <fullName evidence="1">Uncharacterized protein</fullName>
    </submittedName>
</protein>
<reference evidence="1 2" key="1">
    <citation type="submission" date="2020-01" db="EMBL/GenBank/DDBJ databases">
        <authorList>
            <person name="Kim M."/>
        </authorList>
    </citation>
    <scope>NUCLEOTIDE SEQUENCE [LARGE SCALE GENOMIC DNA]</scope>
    <source>
        <strain evidence="1 2">BT10</strain>
    </source>
</reference>